<reference evidence="5" key="2">
    <citation type="submission" date="2022-10" db="EMBL/GenBank/DDBJ databases">
        <authorList>
            <person name="Aires J."/>
            <person name="Mesa V."/>
        </authorList>
    </citation>
    <scope>NUCLEOTIDE SEQUENCE</scope>
    <source>
        <strain evidence="5">Clostridium neonatale JD116</strain>
    </source>
</reference>
<dbReference type="NCBIfam" id="TIGR00724">
    <property type="entry name" value="urea_amlyse_rel"/>
    <property type="match status" value="1"/>
</dbReference>
<proteinExistence type="predicted"/>
<dbReference type="AlphaFoldDB" id="A0A2A7MEG3"/>
<dbReference type="Proteomes" id="UP000220840">
    <property type="component" value="Unassembled WGS sequence"/>
</dbReference>
<dbReference type="EMBL" id="CAMTCP010000022">
    <property type="protein sequence ID" value="CAI3540822.1"/>
    <property type="molecule type" value="Genomic_DNA"/>
</dbReference>
<accession>A0A2A7MEG3</accession>
<name>A0A2A7MEG3_9CLOT</name>
<keyword evidence="2 5" id="KW-0378">Hydrolase</keyword>
<dbReference type="STRING" id="137838.GCA_001458595_01340"/>
<evidence type="ECO:0000313" key="5">
    <source>
        <dbReference type="EMBL" id="CAI3540822.1"/>
    </source>
</evidence>
<dbReference type="SUPFAM" id="SSF50891">
    <property type="entry name" value="Cyclophilin-like"/>
    <property type="match status" value="1"/>
</dbReference>
<dbReference type="GO" id="GO:0005524">
    <property type="term" value="F:ATP binding"/>
    <property type="evidence" value="ECO:0007669"/>
    <property type="project" value="UniProtKB-KW"/>
</dbReference>
<evidence type="ECO:0000313" key="6">
    <source>
        <dbReference type="EMBL" id="PEG30046.1"/>
    </source>
</evidence>
<gene>
    <name evidence="5" type="ORF">CNEO2_110075</name>
    <name evidence="6" type="ORF">CQ394_15520</name>
</gene>
<keyword evidence="3" id="KW-0067">ATP-binding</keyword>
<organism evidence="6 7">
    <name type="scientific">Clostridium neonatale</name>
    <dbReference type="NCBI Taxonomy" id="137838"/>
    <lineage>
        <taxon>Bacteria</taxon>
        <taxon>Bacillati</taxon>
        <taxon>Bacillota</taxon>
        <taxon>Clostridia</taxon>
        <taxon>Eubacteriales</taxon>
        <taxon>Clostridiaceae</taxon>
        <taxon>Clostridium</taxon>
    </lineage>
</organism>
<dbReference type="GeneID" id="68876359"/>
<evidence type="ECO:0000256" key="1">
    <source>
        <dbReference type="ARBA" id="ARBA00022741"/>
    </source>
</evidence>
<keyword evidence="1" id="KW-0547">Nucleotide-binding</keyword>
<dbReference type="EMBL" id="PDCJ01000002">
    <property type="protein sequence ID" value="PEG30046.1"/>
    <property type="molecule type" value="Genomic_DNA"/>
</dbReference>
<evidence type="ECO:0000313" key="7">
    <source>
        <dbReference type="Proteomes" id="UP000220840"/>
    </source>
</evidence>
<feature type="domain" description="Carboxyltransferase" evidence="4">
    <location>
        <begin position="24"/>
        <end position="320"/>
    </location>
</feature>
<dbReference type="SMART" id="SM00797">
    <property type="entry name" value="AHS2"/>
    <property type="match status" value="1"/>
</dbReference>
<comment type="caution">
    <text evidence="6">The sequence shown here is derived from an EMBL/GenBank/DDBJ whole genome shotgun (WGS) entry which is preliminary data.</text>
</comment>
<dbReference type="InterPro" id="IPR029000">
    <property type="entry name" value="Cyclophilin-like_dom_sf"/>
</dbReference>
<evidence type="ECO:0000256" key="3">
    <source>
        <dbReference type="ARBA" id="ARBA00022840"/>
    </source>
</evidence>
<keyword evidence="7" id="KW-1185">Reference proteome</keyword>
<dbReference type="Proteomes" id="UP001189143">
    <property type="component" value="Unassembled WGS sequence"/>
</dbReference>
<dbReference type="PANTHER" id="PTHR43309:SF5">
    <property type="entry name" value="5-OXOPROLINASE SUBUNIT C"/>
    <property type="match status" value="1"/>
</dbReference>
<evidence type="ECO:0000259" key="4">
    <source>
        <dbReference type="SMART" id="SM00797"/>
    </source>
</evidence>
<dbReference type="PANTHER" id="PTHR43309">
    <property type="entry name" value="5-OXOPROLINASE SUBUNIT C"/>
    <property type="match status" value="1"/>
</dbReference>
<evidence type="ECO:0000256" key="2">
    <source>
        <dbReference type="ARBA" id="ARBA00022801"/>
    </source>
</evidence>
<dbReference type="InterPro" id="IPR052708">
    <property type="entry name" value="PxpC"/>
</dbReference>
<sequence length="333" mass="37245">MSISVLNSGLLTTIQDRGRYGYEKYGVIVSGAMDQYSMKIANILVGNDENEGVLEITLIGPALKIRKGNLISITGADISPTINEKKVPMGRPIYLHEDCILKFGKCISGCRAYVAIAGGIDVPVVMESKSTYLRCGIGGQDGRAIKKDDVINIGKKTSMSLDIIDKLKVINTKESFVYTKWYAKSLNMNHNSPIYIRVFEDMQFKDIREESIREFFTKPFIIDSKSDRMGYRLNGPKVELSEKIEMISGEVSFGTIQVPPDGNPIILLADRATAGGYPKIAHVALYDIPKLVQLKPSDKIIFKKITLKEAEELYFKRELYIEELKKSIKIVSI</sequence>
<dbReference type="RefSeq" id="WP_058294212.1">
    <property type="nucleotide sequence ID" value="NZ_CAMRXC010000262.1"/>
</dbReference>
<dbReference type="GO" id="GO:0016787">
    <property type="term" value="F:hydrolase activity"/>
    <property type="evidence" value="ECO:0007669"/>
    <property type="project" value="UniProtKB-KW"/>
</dbReference>
<reference evidence="6 7" key="1">
    <citation type="submission" date="2017-10" db="EMBL/GenBank/DDBJ databases">
        <title>Effective Description of Clostridium neonatale sp. nov. linked to necrotizing enterocolitis in neonates and a clarification of species assignable to the genus Clostridium (Prazmowski 1880) emend. Lawson and Rainey 2016.</title>
        <authorList>
            <person name="Bernard K."/>
            <person name="Burdz T."/>
            <person name="Wiebe D."/>
            <person name="Balcewich B."/>
            <person name="Alfa M."/>
            <person name="Bernier A.-M."/>
        </authorList>
    </citation>
    <scope>NUCLEOTIDE SEQUENCE [LARGE SCALE GENOMIC DNA]</scope>
    <source>
        <strain evidence="6 7">LCDC99A005</strain>
    </source>
</reference>
<protein>
    <submittedName>
        <fullName evidence="5">Allophanate hydrolase subunit 2</fullName>
    </submittedName>
    <submittedName>
        <fullName evidence="6">KipI antagonist</fullName>
    </submittedName>
</protein>
<dbReference type="Pfam" id="PF02626">
    <property type="entry name" value="CT_A_B"/>
    <property type="match status" value="1"/>
</dbReference>
<dbReference type="Gene3D" id="2.40.100.10">
    <property type="entry name" value="Cyclophilin-like"/>
    <property type="match status" value="1"/>
</dbReference>
<dbReference type="OrthoDB" id="9782422at2"/>
<dbReference type="InterPro" id="IPR003778">
    <property type="entry name" value="CT_A_B"/>
</dbReference>